<dbReference type="InterPro" id="IPR023302">
    <property type="entry name" value="Pept_S9A_N"/>
</dbReference>
<dbReference type="InterPro" id="IPR051543">
    <property type="entry name" value="Serine_Peptidase_S9A"/>
</dbReference>
<dbReference type="Gene3D" id="3.40.50.1820">
    <property type="entry name" value="alpha/beta hydrolase"/>
    <property type="match status" value="1"/>
</dbReference>
<feature type="domain" description="Peptidase S9A N-terminal" evidence="6">
    <location>
        <begin position="22"/>
        <end position="420"/>
    </location>
</feature>
<evidence type="ECO:0000256" key="1">
    <source>
        <dbReference type="ARBA" id="ARBA00005228"/>
    </source>
</evidence>
<reference evidence="7 8" key="1">
    <citation type="submission" date="2018-06" db="EMBL/GenBank/DDBJ databases">
        <title>Genomic Encyclopedia of Archaeal and Bacterial Type Strains, Phase II (KMG-II): from individual species to whole genera.</title>
        <authorList>
            <person name="Goeker M."/>
        </authorList>
    </citation>
    <scope>NUCLEOTIDE SEQUENCE [LARGE SCALE GENOMIC DNA]</scope>
    <source>
        <strain evidence="7 8">DSM 17205</strain>
    </source>
</reference>
<keyword evidence="2" id="KW-0645">Protease</keyword>
<evidence type="ECO:0000256" key="3">
    <source>
        <dbReference type="ARBA" id="ARBA00022801"/>
    </source>
</evidence>
<evidence type="ECO:0000256" key="2">
    <source>
        <dbReference type="ARBA" id="ARBA00022670"/>
    </source>
</evidence>
<dbReference type="Pfam" id="PF00326">
    <property type="entry name" value="Peptidase_S9"/>
    <property type="match status" value="1"/>
</dbReference>
<feature type="domain" description="Peptidase S9 prolyl oligopeptidase catalytic" evidence="5">
    <location>
        <begin position="481"/>
        <end position="693"/>
    </location>
</feature>
<protein>
    <submittedName>
        <fullName evidence="7">Oligopeptidase B</fullName>
    </submittedName>
</protein>
<dbReference type="PRINTS" id="PR00862">
    <property type="entry name" value="PROLIGOPTASE"/>
</dbReference>
<gene>
    <name evidence="7" type="ORF">LX97_02612</name>
</gene>
<dbReference type="Gene3D" id="2.130.10.120">
    <property type="entry name" value="Prolyl oligopeptidase, N-terminal domain"/>
    <property type="match status" value="1"/>
</dbReference>
<dbReference type="Proteomes" id="UP000248584">
    <property type="component" value="Unassembled WGS sequence"/>
</dbReference>
<dbReference type="EMBL" id="QKZR01000004">
    <property type="protein sequence ID" value="PZX39246.1"/>
    <property type="molecule type" value="Genomic_DNA"/>
</dbReference>
<keyword evidence="4" id="KW-0720">Serine protease</keyword>
<evidence type="ECO:0000313" key="7">
    <source>
        <dbReference type="EMBL" id="PZX39246.1"/>
    </source>
</evidence>
<evidence type="ECO:0000259" key="5">
    <source>
        <dbReference type="Pfam" id="PF00326"/>
    </source>
</evidence>
<evidence type="ECO:0000256" key="4">
    <source>
        <dbReference type="ARBA" id="ARBA00022825"/>
    </source>
</evidence>
<dbReference type="SUPFAM" id="SSF50993">
    <property type="entry name" value="Peptidase/esterase 'gauge' domain"/>
    <property type="match status" value="1"/>
</dbReference>
<sequence>MLLYFISCSALNYQKFMSLKAPIAKKIAHVHDKHGHQRIDNYHWMTQRDAPEVMDYLKSENAYYEKVTEHTNEMKEQLFEEIKGRIKEDDESVPYLLNGYWYISKMKTGESYPYYYRRKDGEEKEELLFNVNEMAIGHDYYKLTSINISPNNKMLAYGIDTKGRREYTIFIKNLETGETLDQNLELTTGGSVWANDNETLFFTRKDPQTLRANKIFKYKIGAPATENELVFEEKDEIFNCFVYKTLSERFIMIKSSATLSDEVRFIDADFPDSTFKIVQERQDVMEYSVSHYQDSFYIMTNKDGATNFKVMKTAIETPEMENWQDFIAHDKEVLLEDFDLFEDYFVISDRFNGLNRIRIKAWDNTVDYFLPFENETYTAFTSANFQFQTKKLRYNYNSMTLPPSVIEFDMETREEVILKTQPIEDPNFNADDYQSERIWATAKDGVKVPISLVYKKDLIKEEGNPLLQYSYGSYGHTIDPYFSISRLSLLDRGFIFAIAHVRGGEYLGREWYEDGKMFSKRNTFTDFIACSEYLIQEKYTSASQLYASGGSAGGLLMGAIINMAPHLYNGILSAVPFVDVVTTMLDDSIPLTTGEYDEWGNPNNKDSYDYMLSYSPYDQVKEQDYPNMLVTTGYHDSQVQYWEPAKWVAKLREKKKDNNLLLFKTDLASGHSGASGRYDALKEVAIDFAFLLDLENRKG</sequence>
<comment type="similarity">
    <text evidence="1">Belongs to the peptidase S9A family.</text>
</comment>
<comment type="caution">
    <text evidence="7">The sequence shown here is derived from an EMBL/GenBank/DDBJ whole genome shotgun (WGS) entry which is preliminary data.</text>
</comment>
<keyword evidence="3" id="KW-0378">Hydrolase</keyword>
<evidence type="ECO:0000313" key="8">
    <source>
        <dbReference type="Proteomes" id="UP000248584"/>
    </source>
</evidence>
<dbReference type="PANTHER" id="PTHR11757:SF19">
    <property type="entry name" value="PROLYL ENDOPEPTIDASE-LIKE"/>
    <property type="match status" value="1"/>
</dbReference>
<dbReference type="InterPro" id="IPR029058">
    <property type="entry name" value="AB_hydrolase_fold"/>
</dbReference>
<dbReference type="Pfam" id="PF02897">
    <property type="entry name" value="Peptidase_S9_N"/>
    <property type="match status" value="1"/>
</dbReference>
<dbReference type="InterPro" id="IPR002470">
    <property type="entry name" value="Peptidase_S9A"/>
</dbReference>
<keyword evidence="8" id="KW-1185">Reference proteome</keyword>
<dbReference type="PANTHER" id="PTHR11757">
    <property type="entry name" value="PROTEASE FAMILY S9A OLIGOPEPTIDASE"/>
    <property type="match status" value="1"/>
</dbReference>
<name>A0ABX5PWH9_9FLAO</name>
<accession>A0ABX5PWH9</accession>
<evidence type="ECO:0000259" key="6">
    <source>
        <dbReference type="Pfam" id="PF02897"/>
    </source>
</evidence>
<dbReference type="InterPro" id="IPR001375">
    <property type="entry name" value="Peptidase_S9_cat"/>
</dbReference>
<proteinExistence type="inferred from homology"/>
<dbReference type="SUPFAM" id="SSF53474">
    <property type="entry name" value="alpha/beta-Hydrolases"/>
    <property type="match status" value="1"/>
</dbReference>
<organism evidence="7 8">
    <name type="scientific">Nonlabens dokdonensis</name>
    <dbReference type="NCBI Taxonomy" id="328515"/>
    <lineage>
        <taxon>Bacteria</taxon>
        <taxon>Pseudomonadati</taxon>
        <taxon>Bacteroidota</taxon>
        <taxon>Flavobacteriia</taxon>
        <taxon>Flavobacteriales</taxon>
        <taxon>Flavobacteriaceae</taxon>
        <taxon>Nonlabens</taxon>
    </lineage>
</organism>